<feature type="transmembrane region" description="Helical" evidence="10">
    <location>
        <begin position="215"/>
        <end position="236"/>
    </location>
</feature>
<dbReference type="SUPFAM" id="SSF55874">
    <property type="entry name" value="ATPase domain of HSP90 chaperone/DNA topoisomerase II/histidine kinase"/>
    <property type="match status" value="1"/>
</dbReference>
<accession>A0A4Z0C3V7</accession>
<dbReference type="OrthoDB" id="9810730at2"/>
<dbReference type="InterPro" id="IPR001789">
    <property type="entry name" value="Sig_transdc_resp-reg_receiver"/>
</dbReference>
<dbReference type="RefSeq" id="WP_135262354.1">
    <property type="nucleotide sequence ID" value="NZ_SMLM01000001.1"/>
</dbReference>
<dbReference type="Gene3D" id="3.40.50.2300">
    <property type="match status" value="1"/>
</dbReference>
<keyword evidence="5" id="KW-0902">Two-component regulatory system</keyword>
<dbReference type="CDD" id="cd00082">
    <property type="entry name" value="HisKA"/>
    <property type="match status" value="1"/>
</dbReference>
<dbReference type="Proteomes" id="UP000298180">
    <property type="component" value="Unassembled WGS sequence"/>
</dbReference>
<feature type="transmembrane region" description="Helical" evidence="10">
    <location>
        <begin position="107"/>
        <end position="128"/>
    </location>
</feature>
<dbReference type="AlphaFoldDB" id="A0A4Z0C3V7"/>
<dbReference type="PROSITE" id="PS50109">
    <property type="entry name" value="HIS_KIN"/>
    <property type="match status" value="1"/>
</dbReference>
<keyword evidence="6" id="KW-0843">Virulence</keyword>
<feature type="transmembrane region" description="Helical" evidence="10">
    <location>
        <begin position="140"/>
        <end position="163"/>
    </location>
</feature>
<dbReference type="GO" id="GO:0016020">
    <property type="term" value="C:membrane"/>
    <property type="evidence" value="ECO:0007669"/>
    <property type="project" value="UniProtKB-UniRule"/>
</dbReference>
<evidence type="ECO:0000256" key="6">
    <source>
        <dbReference type="ARBA" id="ARBA00023026"/>
    </source>
</evidence>
<dbReference type="EMBL" id="SMLM01000001">
    <property type="protein sequence ID" value="TFZ06266.1"/>
    <property type="molecule type" value="Genomic_DNA"/>
</dbReference>
<feature type="transmembrane region" description="Helical" evidence="10">
    <location>
        <begin position="41"/>
        <end position="66"/>
    </location>
</feature>
<dbReference type="Pfam" id="PF02518">
    <property type="entry name" value="HATPase_c"/>
    <property type="match status" value="1"/>
</dbReference>
<reference evidence="14 15" key="1">
    <citation type="submission" date="2019-03" db="EMBL/GenBank/DDBJ databases">
        <title>Ramlibacter henchirensis DSM 14656, whole genome shotgun sequence.</title>
        <authorList>
            <person name="Zhang X."/>
            <person name="Feng G."/>
            <person name="Zhu H."/>
        </authorList>
    </citation>
    <scope>NUCLEOTIDE SEQUENCE [LARGE SCALE GENOMIC DNA]</scope>
    <source>
        <strain evidence="14 15">DSM 14656</strain>
    </source>
</reference>
<evidence type="ECO:0000259" key="11">
    <source>
        <dbReference type="PROSITE" id="PS50109"/>
    </source>
</evidence>
<evidence type="ECO:0000259" key="13">
    <source>
        <dbReference type="PROSITE" id="PS50924"/>
    </source>
</evidence>
<dbReference type="PRINTS" id="PR00344">
    <property type="entry name" value="BCTRLSENSOR"/>
</dbReference>
<dbReference type="PROSITE" id="PS50110">
    <property type="entry name" value="RESPONSE_REGULATORY"/>
    <property type="match status" value="1"/>
</dbReference>
<feature type="domain" description="Histidine kinase" evidence="11">
    <location>
        <begin position="284"/>
        <end position="501"/>
    </location>
</feature>
<dbReference type="FunFam" id="3.30.565.10:FF:000010">
    <property type="entry name" value="Sensor histidine kinase RcsC"/>
    <property type="match status" value="1"/>
</dbReference>
<evidence type="ECO:0000256" key="1">
    <source>
        <dbReference type="ARBA" id="ARBA00000085"/>
    </source>
</evidence>
<dbReference type="InterPro" id="IPR003661">
    <property type="entry name" value="HisK_dim/P_dom"/>
</dbReference>
<dbReference type="SUPFAM" id="SSF47384">
    <property type="entry name" value="Homodimeric domain of signal transducing histidine kinase"/>
    <property type="match status" value="1"/>
</dbReference>
<dbReference type="SMART" id="SM00387">
    <property type="entry name" value="HATPase_c"/>
    <property type="match status" value="1"/>
</dbReference>
<dbReference type="PROSITE" id="PS50924">
    <property type="entry name" value="MHYT"/>
    <property type="match status" value="1"/>
</dbReference>
<evidence type="ECO:0000259" key="12">
    <source>
        <dbReference type="PROSITE" id="PS50110"/>
    </source>
</evidence>
<evidence type="ECO:0000256" key="2">
    <source>
        <dbReference type="ARBA" id="ARBA00012438"/>
    </source>
</evidence>
<feature type="transmembrane region" description="Helical" evidence="10">
    <location>
        <begin position="175"/>
        <end position="195"/>
    </location>
</feature>
<dbReference type="PANTHER" id="PTHR43547:SF2">
    <property type="entry name" value="HYBRID SIGNAL TRANSDUCTION HISTIDINE KINASE C"/>
    <property type="match status" value="1"/>
</dbReference>
<dbReference type="CDD" id="cd16922">
    <property type="entry name" value="HATPase_EvgS-ArcB-TorS-like"/>
    <property type="match status" value="1"/>
</dbReference>
<evidence type="ECO:0000256" key="7">
    <source>
        <dbReference type="ARBA" id="ARBA00058004"/>
    </source>
</evidence>
<keyword evidence="3 9" id="KW-0597">Phosphoprotein</keyword>
<dbReference type="InterPro" id="IPR004358">
    <property type="entry name" value="Sig_transdc_His_kin-like_C"/>
</dbReference>
<dbReference type="EC" id="2.7.13.3" evidence="2"/>
<feature type="domain" description="Response regulatory" evidence="12">
    <location>
        <begin position="529"/>
        <end position="647"/>
    </location>
</feature>
<evidence type="ECO:0000256" key="9">
    <source>
        <dbReference type="PROSITE-ProRule" id="PRU00169"/>
    </source>
</evidence>
<sequence>MLQGRYEPALVLISVLVAVLASYTALALAERVNRAGGTAARWWIAGGGFAMGAGIWSMHFIGMLAFRLPIPLGYDLGLTLVSWALPVAVSGLALSQASLANPTLRHLAVSAVLMGVGINAMHYVGMAAMRMEPGIQWNGLLVLASLLIAVCAAAAALWIAFSLRRRSGGWRARSVAAAFMGLAVVGMHYTGMAAASFPEGSVCLAASSSFSLTGLSLLVIVATVAVLAIALLTSVFDARLEARNEILRVTREASEERQLMLQRERSARVEMERINTLKDQFLATLSHELRTPLNAILGWVQLLQVKKDEASVHKGLQTIERNARLQARLIEDLLDMSRIVAGKVRLEATWVDVGPVIGAAVEAARPSAFARGLSLESGVAPGLPLVWGDPARLHQVMWNLLANSIKFTPEGGRIRVEVCLEGERLCARVSDTGEGIAQEFLPHVFDRFRQADAGEARRHGGLGLGLSIVRQLVELHGGTVEAQSAGPGRGATFTVWLPTRTAKAPAISEGRPELPEAAPFSPRRLDGIRALLVEDDQDARHLAEQILRECGMAVQSVDSGPAALQAIDRQAPDVLISDIGMPGMDGFELIARIRRDPRPAIAGLPAIALTAFTRAEDRERALRQGFDRFLRKPVDATELVSEIAALAG</sequence>
<evidence type="ECO:0000256" key="3">
    <source>
        <dbReference type="ARBA" id="ARBA00022553"/>
    </source>
</evidence>
<organism evidence="14 15">
    <name type="scientific">Ramlibacter henchirensis</name>
    <dbReference type="NCBI Taxonomy" id="204072"/>
    <lineage>
        <taxon>Bacteria</taxon>
        <taxon>Pseudomonadati</taxon>
        <taxon>Pseudomonadota</taxon>
        <taxon>Betaproteobacteria</taxon>
        <taxon>Burkholderiales</taxon>
        <taxon>Comamonadaceae</taxon>
        <taxon>Ramlibacter</taxon>
    </lineage>
</organism>
<keyword evidence="10" id="KW-0472">Membrane</keyword>
<comment type="caution">
    <text evidence="14">The sequence shown here is derived from an EMBL/GenBank/DDBJ whole genome shotgun (WGS) entry which is preliminary data.</text>
</comment>
<dbReference type="SMART" id="SM00388">
    <property type="entry name" value="HisKA"/>
    <property type="match status" value="1"/>
</dbReference>
<comment type="catalytic activity">
    <reaction evidence="1">
        <text>ATP + protein L-histidine = ADP + protein N-phospho-L-histidine.</text>
        <dbReference type="EC" id="2.7.13.3"/>
    </reaction>
</comment>
<dbReference type="CDD" id="cd17580">
    <property type="entry name" value="REC_2_DhkD-like"/>
    <property type="match status" value="1"/>
</dbReference>
<dbReference type="SMART" id="SM00448">
    <property type="entry name" value="REC"/>
    <property type="match status" value="1"/>
</dbReference>
<keyword evidence="4" id="KW-0732">Signal</keyword>
<evidence type="ECO:0000256" key="4">
    <source>
        <dbReference type="ARBA" id="ARBA00022729"/>
    </source>
</evidence>
<gene>
    <name evidence="14" type="ORF">EZ313_06380</name>
</gene>
<dbReference type="InterPro" id="IPR011006">
    <property type="entry name" value="CheY-like_superfamily"/>
</dbReference>
<dbReference type="Pfam" id="PF03707">
    <property type="entry name" value="MHYT"/>
    <property type="match status" value="4"/>
</dbReference>
<feature type="transmembrane region" description="Helical" evidence="10">
    <location>
        <begin position="72"/>
        <end position="95"/>
    </location>
</feature>
<feature type="modified residue" description="4-aspartylphosphate" evidence="9">
    <location>
        <position position="578"/>
    </location>
</feature>
<evidence type="ECO:0000256" key="10">
    <source>
        <dbReference type="PROSITE-ProRule" id="PRU00244"/>
    </source>
</evidence>
<dbReference type="PANTHER" id="PTHR43547">
    <property type="entry name" value="TWO-COMPONENT HISTIDINE KINASE"/>
    <property type="match status" value="1"/>
</dbReference>
<dbReference type="InterPro" id="IPR005330">
    <property type="entry name" value="MHYT_dom"/>
</dbReference>
<dbReference type="InterPro" id="IPR003594">
    <property type="entry name" value="HATPase_dom"/>
</dbReference>
<dbReference type="Pfam" id="PF00512">
    <property type="entry name" value="HisKA"/>
    <property type="match status" value="1"/>
</dbReference>
<keyword evidence="10" id="KW-0812">Transmembrane</keyword>
<evidence type="ECO:0000313" key="14">
    <source>
        <dbReference type="EMBL" id="TFZ06266.1"/>
    </source>
</evidence>
<name>A0A4Z0C3V7_9BURK</name>
<keyword evidence="10" id="KW-1133">Transmembrane helix</keyword>
<evidence type="ECO:0000256" key="8">
    <source>
        <dbReference type="ARBA" id="ARBA00070152"/>
    </source>
</evidence>
<feature type="transmembrane region" description="Helical" evidence="10">
    <location>
        <begin position="6"/>
        <end position="29"/>
    </location>
</feature>
<dbReference type="Gene3D" id="1.10.287.130">
    <property type="match status" value="1"/>
</dbReference>
<dbReference type="GO" id="GO:0000155">
    <property type="term" value="F:phosphorelay sensor kinase activity"/>
    <property type="evidence" value="ECO:0007669"/>
    <property type="project" value="InterPro"/>
</dbReference>
<dbReference type="InterPro" id="IPR036097">
    <property type="entry name" value="HisK_dim/P_sf"/>
</dbReference>
<dbReference type="Pfam" id="PF00072">
    <property type="entry name" value="Response_reg"/>
    <property type="match status" value="1"/>
</dbReference>
<dbReference type="Gene3D" id="3.30.565.10">
    <property type="entry name" value="Histidine kinase-like ATPase, C-terminal domain"/>
    <property type="match status" value="1"/>
</dbReference>
<comment type="function">
    <text evidence="7">Member of the two-component regulatory system BvgS/BvgA. Phosphorylates BvgA via a four-step phosphorelay in response to environmental signals.</text>
</comment>
<dbReference type="SUPFAM" id="SSF52172">
    <property type="entry name" value="CheY-like"/>
    <property type="match status" value="1"/>
</dbReference>
<keyword evidence="15" id="KW-1185">Reference proteome</keyword>
<proteinExistence type="predicted"/>
<evidence type="ECO:0000256" key="5">
    <source>
        <dbReference type="ARBA" id="ARBA00023012"/>
    </source>
</evidence>
<evidence type="ECO:0000313" key="15">
    <source>
        <dbReference type="Proteomes" id="UP000298180"/>
    </source>
</evidence>
<feature type="domain" description="MHYT" evidence="13">
    <location>
        <begin position="6"/>
        <end position="198"/>
    </location>
</feature>
<protein>
    <recommendedName>
        <fullName evidence="8">Virulence sensor protein BvgS</fullName>
        <ecNumber evidence="2">2.7.13.3</ecNumber>
    </recommendedName>
</protein>
<dbReference type="InterPro" id="IPR036890">
    <property type="entry name" value="HATPase_C_sf"/>
</dbReference>
<dbReference type="InterPro" id="IPR005467">
    <property type="entry name" value="His_kinase_dom"/>
</dbReference>